<sequence length="80" mass="8724">MKLLHSFVVITVLVTVAVALPSKAKEEIVAERDQLVEDLVQYQEEAPLRKRAEQCSKKLGSNAIIIANAAVQLLPAILST</sequence>
<feature type="signal peptide" evidence="1">
    <location>
        <begin position="1"/>
        <end position="19"/>
    </location>
</feature>
<proteinExistence type="predicted"/>
<organism evidence="2">
    <name type="scientific">Hadronyche formidabilis</name>
    <name type="common">Northern tree funnel-web spider</name>
    <name type="synonym">Atrax formidabilis</name>
    <dbReference type="NCBI Taxonomy" id="426499"/>
    <lineage>
        <taxon>Eukaryota</taxon>
        <taxon>Metazoa</taxon>
        <taxon>Ecdysozoa</taxon>
        <taxon>Arthropoda</taxon>
        <taxon>Chelicerata</taxon>
        <taxon>Arachnida</taxon>
        <taxon>Araneae</taxon>
        <taxon>Mygalomorphae</taxon>
        <taxon>Avicularoidea</taxon>
        <taxon>Hexathelidae</taxon>
        <taxon>Hadronyche</taxon>
    </lineage>
</organism>
<dbReference type="EMBL" id="HAHG01000465">
    <property type="protein sequence ID" value="SNX36493.1"/>
    <property type="molecule type" value="Transcribed_RNA"/>
</dbReference>
<name>A0A4Q8K9W2_HADFO</name>
<reference evidence="2" key="1">
    <citation type="submission" date="2017-05" db="EMBL/GenBank/DDBJ databases">
        <authorList>
            <person name="QRISCLOUD D."/>
        </authorList>
    </citation>
    <scope>NUCLEOTIDE SEQUENCE</scope>
</reference>
<evidence type="ECO:0000313" key="2">
    <source>
        <dbReference type="EMBL" id="SNX36493.1"/>
    </source>
</evidence>
<dbReference type="AlphaFoldDB" id="A0A4Q8K9W2"/>
<reference evidence="2" key="2">
    <citation type="submission" date="2019-05" db="EMBL/GenBank/DDBJ databases">
        <title>Unravelling the molecular evolution of spider venoms.</title>
        <authorList>
            <person name="Pineda S."/>
        </authorList>
    </citation>
    <scope>NUCLEOTIDE SEQUENCE</scope>
</reference>
<accession>A0A4Q8K9W2</accession>
<feature type="chain" id="PRO_5020431268" evidence="1">
    <location>
        <begin position="20"/>
        <end position="80"/>
    </location>
</feature>
<keyword evidence="1" id="KW-0732">Signal</keyword>
<protein>
    <submittedName>
        <fullName evidence="2">U14-Hexatoxin-Hf1al_1</fullName>
    </submittedName>
</protein>
<evidence type="ECO:0000256" key="1">
    <source>
        <dbReference type="SAM" id="SignalP"/>
    </source>
</evidence>